<evidence type="ECO:0000259" key="1">
    <source>
        <dbReference type="Pfam" id="PF01368"/>
    </source>
</evidence>
<feature type="domain" description="DHHA1" evidence="2">
    <location>
        <begin position="228"/>
        <end position="319"/>
    </location>
</feature>
<dbReference type="InterPro" id="IPR051673">
    <property type="entry name" value="SSDNA_exonuclease_RecJ"/>
</dbReference>
<dbReference type="InterPro" id="IPR001667">
    <property type="entry name" value="DDH_dom"/>
</dbReference>
<dbReference type="GO" id="GO:0003676">
    <property type="term" value="F:nucleic acid binding"/>
    <property type="evidence" value="ECO:0007669"/>
    <property type="project" value="InterPro"/>
</dbReference>
<dbReference type="EMBL" id="PFHR01000039">
    <property type="protein sequence ID" value="PIW97237.1"/>
    <property type="molecule type" value="Genomic_DNA"/>
</dbReference>
<organism evidence="3 4">
    <name type="scientific">Candidatus Kaiserbacteria bacterium CG_4_8_14_3_um_filter_38_9</name>
    <dbReference type="NCBI Taxonomy" id="1974599"/>
    <lineage>
        <taxon>Bacteria</taxon>
        <taxon>Candidatus Kaiseribacteriota</taxon>
    </lineage>
</organism>
<feature type="non-terminal residue" evidence="3">
    <location>
        <position position="346"/>
    </location>
</feature>
<comment type="caution">
    <text evidence="3">The sequence shown here is derived from an EMBL/GenBank/DDBJ whole genome shotgun (WGS) entry which is preliminary data.</text>
</comment>
<dbReference type="PANTHER" id="PTHR30255">
    <property type="entry name" value="SINGLE-STRANDED-DNA-SPECIFIC EXONUCLEASE RECJ"/>
    <property type="match status" value="1"/>
</dbReference>
<name>A0A2M7IPK5_9BACT</name>
<evidence type="ECO:0000259" key="2">
    <source>
        <dbReference type="Pfam" id="PF02272"/>
    </source>
</evidence>
<protein>
    <submittedName>
        <fullName evidence="3">Uncharacterized protein</fullName>
    </submittedName>
</protein>
<evidence type="ECO:0000313" key="3">
    <source>
        <dbReference type="EMBL" id="PIW97237.1"/>
    </source>
</evidence>
<gene>
    <name evidence="3" type="ORF">COZ82_00650</name>
</gene>
<dbReference type="PANTHER" id="PTHR30255:SF2">
    <property type="entry name" value="SINGLE-STRANDED-DNA-SPECIFIC EXONUCLEASE RECJ"/>
    <property type="match status" value="1"/>
</dbReference>
<dbReference type="InterPro" id="IPR003156">
    <property type="entry name" value="DHHA1_dom"/>
</dbReference>
<sequence length="346" mass="37707">GLSREAINKLAADEVKLIITIDCGTNDREAVVQANNLGIDVIITDHHEPGVNLPQAVAMVNPKLGDYPFPHLCGAGVVYKLVQTLIATGNYNIKVGQEKWWLDMVGIATIADMVPLVGENRVLASYGLKVLRKSRRPGLQKLLTKARINQSFLTEEDVGFTIGPRINAASRMDDPEHAFLMLTATDPGEASNHVEHLEKLNNERKSAVAIMTKELHARLKQLEEIPNVLVLGNPLWRPALVGLAANKLAEEYSRPVFLWGRDGNNVIKGSCRSGGGVSVVRLMETASAVFQEHGGHHMSGGFSINDEHIFSLSTALNQAFCTLGSEALIPTIYEVDYALSLEDVFG</sequence>
<feature type="non-terminal residue" evidence="3">
    <location>
        <position position="1"/>
    </location>
</feature>
<dbReference type="Gene3D" id="3.90.1640.30">
    <property type="match status" value="1"/>
</dbReference>
<reference evidence="4" key="1">
    <citation type="submission" date="2017-09" db="EMBL/GenBank/DDBJ databases">
        <title>Depth-based differentiation of microbial function through sediment-hosted aquifers and enrichment of novel symbionts in the deep terrestrial subsurface.</title>
        <authorList>
            <person name="Probst A.J."/>
            <person name="Ladd B."/>
            <person name="Jarett J.K."/>
            <person name="Geller-Mcgrath D.E."/>
            <person name="Sieber C.M.K."/>
            <person name="Emerson J.B."/>
            <person name="Anantharaman K."/>
            <person name="Thomas B.C."/>
            <person name="Malmstrom R."/>
            <person name="Stieglmeier M."/>
            <person name="Klingl A."/>
            <person name="Woyke T."/>
            <person name="Ryan C.M."/>
            <person name="Banfield J.F."/>
        </authorList>
    </citation>
    <scope>NUCLEOTIDE SEQUENCE [LARGE SCALE GENOMIC DNA]</scope>
</reference>
<proteinExistence type="predicted"/>
<dbReference type="Gene3D" id="3.10.310.30">
    <property type="match status" value="1"/>
</dbReference>
<feature type="domain" description="DDH" evidence="1">
    <location>
        <begin position="16"/>
        <end position="104"/>
    </location>
</feature>
<dbReference type="SUPFAM" id="SSF64182">
    <property type="entry name" value="DHH phosphoesterases"/>
    <property type="match status" value="1"/>
</dbReference>
<dbReference type="Pfam" id="PF02272">
    <property type="entry name" value="DHHA1"/>
    <property type="match status" value="1"/>
</dbReference>
<dbReference type="InterPro" id="IPR038763">
    <property type="entry name" value="DHH_sf"/>
</dbReference>
<dbReference type="GO" id="GO:0004527">
    <property type="term" value="F:exonuclease activity"/>
    <property type="evidence" value="ECO:0007669"/>
    <property type="project" value="UniProtKB-KW"/>
</dbReference>
<dbReference type="Proteomes" id="UP000230837">
    <property type="component" value="Unassembled WGS sequence"/>
</dbReference>
<evidence type="ECO:0000313" key="4">
    <source>
        <dbReference type="Proteomes" id="UP000230837"/>
    </source>
</evidence>
<accession>A0A2M7IPK5</accession>
<dbReference type="AlphaFoldDB" id="A0A2M7IPK5"/>
<dbReference type="Pfam" id="PF01368">
    <property type="entry name" value="DHH"/>
    <property type="match status" value="1"/>
</dbReference>